<dbReference type="Gene3D" id="3.90.70.10">
    <property type="entry name" value="Cysteine proteinases"/>
    <property type="match status" value="1"/>
</dbReference>
<keyword evidence="3" id="KW-0645">Protease</keyword>
<evidence type="ECO:0000313" key="10">
    <source>
        <dbReference type="Proteomes" id="UP001215598"/>
    </source>
</evidence>
<keyword evidence="4" id="KW-0833">Ubl conjugation pathway</keyword>
<dbReference type="GO" id="GO:0005829">
    <property type="term" value="C:cytosol"/>
    <property type="evidence" value="ECO:0007669"/>
    <property type="project" value="TreeGrafter"/>
</dbReference>
<dbReference type="CDD" id="cd02257">
    <property type="entry name" value="Peptidase_C19"/>
    <property type="match status" value="1"/>
</dbReference>
<dbReference type="Proteomes" id="UP001215598">
    <property type="component" value="Unassembled WGS sequence"/>
</dbReference>
<dbReference type="InterPro" id="IPR050164">
    <property type="entry name" value="Peptidase_C19"/>
</dbReference>
<name>A0AAD7HWT0_9AGAR</name>
<feature type="compositionally biased region" description="Low complexity" evidence="7">
    <location>
        <begin position="1"/>
        <end position="11"/>
    </location>
</feature>
<dbReference type="InterPro" id="IPR001394">
    <property type="entry name" value="Peptidase_C19_UCH"/>
</dbReference>
<dbReference type="EMBL" id="JARKIB010000169">
    <property type="protein sequence ID" value="KAJ7728890.1"/>
    <property type="molecule type" value="Genomic_DNA"/>
</dbReference>
<evidence type="ECO:0000256" key="5">
    <source>
        <dbReference type="ARBA" id="ARBA00022801"/>
    </source>
</evidence>
<evidence type="ECO:0000313" key="9">
    <source>
        <dbReference type="EMBL" id="KAJ7728890.1"/>
    </source>
</evidence>
<evidence type="ECO:0000256" key="2">
    <source>
        <dbReference type="ARBA" id="ARBA00012759"/>
    </source>
</evidence>
<feature type="compositionally biased region" description="Pro residues" evidence="7">
    <location>
        <begin position="12"/>
        <end position="21"/>
    </location>
</feature>
<dbReference type="PROSITE" id="PS00972">
    <property type="entry name" value="USP_1"/>
    <property type="match status" value="1"/>
</dbReference>
<accession>A0AAD7HWT0</accession>
<feature type="compositionally biased region" description="Gly residues" evidence="7">
    <location>
        <begin position="395"/>
        <end position="411"/>
    </location>
</feature>
<dbReference type="GO" id="GO:0004843">
    <property type="term" value="F:cysteine-type deubiquitinase activity"/>
    <property type="evidence" value="ECO:0007669"/>
    <property type="project" value="UniProtKB-EC"/>
</dbReference>
<evidence type="ECO:0000256" key="4">
    <source>
        <dbReference type="ARBA" id="ARBA00022786"/>
    </source>
</evidence>
<evidence type="ECO:0000259" key="8">
    <source>
        <dbReference type="PROSITE" id="PS50235"/>
    </source>
</evidence>
<gene>
    <name evidence="9" type="ORF">B0H16DRAFT_1330669</name>
</gene>
<dbReference type="GO" id="GO:0006508">
    <property type="term" value="P:proteolysis"/>
    <property type="evidence" value="ECO:0007669"/>
    <property type="project" value="UniProtKB-KW"/>
</dbReference>
<feature type="compositionally biased region" description="Low complexity" evidence="7">
    <location>
        <begin position="484"/>
        <end position="502"/>
    </location>
</feature>
<dbReference type="EC" id="3.4.19.12" evidence="2"/>
<feature type="compositionally biased region" description="Polar residues" evidence="7">
    <location>
        <begin position="269"/>
        <end position="285"/>
    </location>
</feature>
<feature type="region of interest" description="Disordered" evidence="7">
    <location>
        <begin position="1"/>
        <end position="85"/>
    </location>
</feature>
<feature type="region of interest" description="Disordered" evidence="7">
    <location>
        <begin position="387"/>
        <end position="426"/>
    </location>
</feature>
<dbReference type="InterPro" id="IPR038765">
    <property type="entry name" value="Papain-like_cys_pep_sf"/>
</dbReference>
<keyword evidence="5" id="KW-0378">Hydrolase</keyword>
<comment type="caution">
    <text evidence="9">The sequence shown here is derived from an EMBL/GenBank/DDBJ whole genome shotgun (WGS) entry which is preliminary data.</text>
</comment>
<dbReference type="InterPro" id="IPR018200">
    <property type="entry name" value="USP_CS"/>
</dbReference>
<feature type="region of interest" description="Disordered" evidence="7">
    <location>
        <begin position="97"/>
        <end position="285"/>
    </location>
</feature>
<evidence type="ECO:0000256" key="1">
    <source>
        <dbReference type="ARBA" id="ARBA00000707"/>
    </source>
</evidence>
<keyword evidence="6" id="KW-0788">Thiol protease</keyword>
<proteinExistence type="predicted"/>
<dbReference type="GO" id="GO:0016579">
    <property type="term" value="P:protein deubiquitination"/>
    <property type="evidence" value="ECO:0007669"/>
    <property type="project" value="InterPro"/>
</dbReference>
<evidence type="ECO:0000256" key="3">
    <source>
        <dbReference type="ARBA" id="ARBA00022670"/>
    </source>
</evidence>
<dbReference type="GO" id="GO:0005634">
    <property type="term" value="C:nucleus"/>
    <property type="evidence" value="ECO:0007669"/>
    <property type="project" value="TreeGrafter"/>
</dbReference>
<feature type="compositionally biased region" description="Low complexity" evidence="7">
    <location>
        <begin position="22"/>
        <end position="44"/>
    </location>
</feature>
<feature type="compositionally biased region" description="Low complexity" evidence="7">
    <location>
        <begin position="149"/>
        <end position="211"/>
    </location>
</feature>
<reference evidence="9" key="1">
    <citation type="submission" date="2023-03" db="EMBL/GenBank/DDBJ databases">
        <title>Massive genome expansion in bonnet fungi (Mycena s.s.) driven by repeated elements and novel gene families across ecological guilds.</title>
        <authorList>
            <consortium name="Lawrence Berkeley National Laboratory"/>
            <person name="Harder C.B."/>
            <person name="Miyauchi S."/>
            <person name="Viragh M."/>
            <person name="Kuo A."/>
            <person name="Thoen E."/>
            <person name="Andreopoulos B."/>
            <person name="Lu D."/>
            <person name="Skrede I."/>
            <person name="Drula E."/>
            <person name="Henrissat B."/>
            <person name="Morin E."/>
            <person name="Kohler A."/>
            <person name="Barry K."/>
            <person name="LaButti K."/>
            <person name="Morin E."/>
            <person name="Salamov A."/>
            <person name="Lipzen A."/>
            <person name="Mereny Z."/>
            <person name="Hegedus B."/>
            <person name="Baldrian P."/>
            <person name="Stursova M."/>
            <person name="Weitz H."/>
            <person name="Taylor A."/>
            <person name="Grigoriev I.V."/>
            <person name="Nagy L.G."/>
            <person name="Martin F."/>
            <person name="Kauserud H."/>
        </authorList>
    </citation>
    <scope>NUCLEOTIDE SEQUENCE</scope>
    <source>
        <strain evidence="9">CBHHK182m</strain>
    </source>
</reference>
<feature type="compositionally biased region" description="Basic and acidic residues" evidence="7">
    <location>
        <begin position="114"/>
        <end position="136"/>
    </location>
</feature>
<dbReference type="Pfam" id="PF00443">
    <property type="entry name" value="UCH"/>
    <property type="match status" value="1"/>
</dbReference>
<feature type="region of interest" description="Disordered" evidence="7">
    <location>
        <begin position="484"/>
        <end position="511"/>
    </location>
</feature>
<protein>
    <recommendedName>
        <fullName evidence="2">ubiquitinyl hydrolase 1</fullName>
        <ecNumber evidence="2">3.4.19.12</ecNumber>
    </recommendedName>
</protein>
<dbReference type="PANTHER" id="PTHR24006">
    <property type="entry name" value="UBIQUITIN CARBOXYL-TERMINAL HYDROLASE"/>
    <property type="match status" value="1"/>
</dbReference>
<evidence type="ECO:0000256" key="7">
    <source>
        <dbReference type="SAM" id="MobiDB-lite"/>
    </source>
</evidence>
<feature type="domain" description="USP" evidence="8">
    <location>
        <begin position="325"/>
        <end position="766"/>
    </location>
</feature>
<feature type="compositionally biased region" description="Basic and acidic residues" evidence="7">
    <location>
        <begin position="215"/>
        <end position="230"/>
    </location>
</feature>
<comment type="catalytic activity">
    <reaction evidence="1">
        <text>Thiol-dependent hydrolysis of ester, thioester, amide, peptide and isopeptide bonds formed by the C-terminal Gly of ubiquitin (a 76-residue protein attached to proteins as an intracellular targeting signal).</text>
        <dbReference type="EC" id="3.4.19.12"/>
    </reaction>
</comment>
<sequence>MGSISSSSSDPSPSPSTPPPASSSLPASSASAAPLPQTPTSPSAHSNPPQSPTSLGTSASGGGGWTISPHRPLNPNDAPGVMIAPWARPPRGVVEMAFAWEPSHASDESSTTHGQEEGMKADELAVEVKAEQEREQSTPPEVDPEADTTDTTTTTTPSSAVTPTTIATTVPGSPVSSATSVSVSTTPAKVVLPTTTTPTSTVAASSSSGTPVEEDQTKKVESTESKDAKDASTPAPAPAPAVPPPKKSWASLLPPSGSGAPTTKAKPLPTSSQVGFSVPAQGQSKESVARAERLGKELRKGVLGLLSAPPAASASPSTTPFLIPRGLINTGNMCFANAILQTLVYCQPFSALFAGLGFGGGDDGVLRGAPLVRATGAFLREFLSAPPASSPAPGAPGGGAGAGRVNGGGGKGKGKAAPKEPEEEEREAFIPTGVYDALKGKKRFDNMRGGHQEDAEEFLGFFLDTLEEELLAVVTALAPPPRKAAAASASTSPSAQRTSSPPNTAHSHFGAGIGATASAAGEDGWLEVGRKNRTVVMRTIKSAESPITRIFGGKLRSTLRAPGQKDSVVVEDWRSLRLDIQHDGIHTISDALAFISHPQPVQLTHPAPTASHATLDASQQVLLDGGALPPVLVLHIKRFCYDTAVGGVVKVGKRVAFGPELEIGADVMTPTPAGRKAGQVRYKLFGAIYHHGASASGGHYTLDVLHPTRFGPLGTGTSDSTKSEGWVRIDDELVSDVRPSDVFSPEAQTQGEREGRCAYLLFYRRIR</sequence>
<keyword evidence="10" id="KW-1185">Reference proteome</keyword>
<dbReference type="PANTHER" id="PTHR24006:SF687">
    <property type="entry name" value="UBIQUITIN CARBOXYL-TERMINAL HYDROLASE 10"/>
    <property type="match status" value="1"/>
</dbReference>
<dbReference type="PROSITE" id="PS50235">
    <property type="entry name" value="USP_3"/>
    <property type="match status" value="1"/>
</dbReference>
<dbReference type="AlphaFoldDB" id="A0AAD7HWT0"/>
<organism evidence="9 10">
    <name type="scientific">Mycena metata</name>
    <dbReference type="NCBI Taxonomy" id="1033252"/>
    <lineage>
        <taxon>Eukaryota</taxon>
        <taxon>Fungi</taxon>
        <taxon>Dikarya</taxon>
        <taxon>Basidiomycota</taxon>
        <taxon>Agaricomycotina</taxon>
        <taxon>Agaricomycetes</taxon>
        <taxon>Agaricomycetidae</taxon>
        <taxon>Agaricales</taxon>
        <taxon>Marasmiineae</taxon>
        <taxon>Mycenaceae</taxon>
        <taxon>Mycena</taxon>
    </lineage>
</organism>
<dbReference type="InterPro" id="IPR028889">
    <property type="entry name" value="USP"/>
</dbReference>
<feature type="compositionally biased region" description="Pro residues" evidence="7">
    <location>
        <begin position="235"/>
        <end position="246"/>
    </location>
</feature>
<dbReference type="SUPFAM" id="SSF54001">
    <property type="entry name" value="Cysteine proteinases"/>
    <property type="match status" value="1"/>
</dbReference>
<evidence type="ECO:0000256" key="6">
    <source>
        <dbReference type="ARBA" id="ARBA00022807"/>
    </source>
</evidence>